<name>A0AAD7JJP2_9AGAR</name>
<dbReference type="SUPFAM" id="SSF51395">
    <property type="entry name" value="FMN-linked oxidoreductases"/>
    <property type="match status" value="1"/>
</dbReference>
<protein>
    <recommendedName>
        <fullName evidence="1">NADH:flavin oxidoreductase/NADH oxidase N-terminal domain-containing protein</fullName>
    </recommendedName>
</protein>
<accession>A0AAD7JJP2</accession>
<dbReference type="InterPro" id="IPR001155">
    <property type="entry name" value="OxRdtase_FMN_N"/>
</dbReference>
<dbReference type="AlphaFoldDB" id="A0AAD7JJP2"/>
<dbReference type="InterPro" id="IPR013785">
    <property type="entry name" value="Aldolase_TIM"/>
</dbReference>
<reference evidence="2" key="1">
    <citation type="submission" date="2023-03" db="EMBL/GenBank/DDBJ databases">
        <title>Massive genome expansion in bonnet fungi (Mycena s.s.) driven by repeated elements and novel gene families across ecological guilds.</title>
        <authorList>
            <consortium name="Lawrence Berkeley National Laboratory"/>
            <person name="Harder C.B."/>
            <person name="Miyauchi S."/>
            <person name="Viragh M."/>
            <person name="Kuo A."/>
            <person name="Thoen E."/>
            <person name="Andreopoulos B."/>
            <person name="Lu D."/>
            <person name="Skrede I."/>
            <person name="Drula E."/>
            <person name="Henrissat B."/>
            <person name="Morin E."/>
            <person name="Kohler A."/>
            <person name="Barry K."/>
            <person name="LaButti K."/>
            <person name="Morin E."/>
            <person name="Salamov A."/>
            <person name="Lipzen A."/>
            <person name="Mereny Z."/>
            <person name="Hegedus B."/>
            <person name="Baldrian P."/>
            <person name="Stursova M."/>
            <person name="Weitz H."/>
            <person name="Taylor A."/>
            <person name="Grigoriev I.V."/>
            <person name="Nagy L.G."/>
            <person name="Martin F."/>
            <person name="Kauserud H."/>
        </authorList>
    </citation>
    <scope>NUCLEOTIDE SEQUENCE</scope>
    <source>
        <strain evidence="2">CBHHK188m</strain>
    </source>
</reference>
<organism evidence="2 3">
    <name type="scientific">Mycena maculata</name>
    <dbReference type="NCBI Taxonomy" id="230809"/>
    <lineage>
        <taxon>Eukaryota</taxon>
        <taxon>Fungi</taxon>
        <taxon>Dikarya</taxon>
        <taxon>Basidiomycota</taxon>
        <taxon>Agaricomycotina</taxon>
        <taxon>Agaricomycetes</taxon>
        <taxon>Agaricomycetidae</taxon>
        <taxon>Agaricales</taxon>
        <taxon>Marasmiineae</taxon>
        <taxon>Mycenaceae</taxon>
        <taxon>Mycena</taxon>
    </lineage>
</organism>
<keyword evidence="3" id="KW-1185">Reference proteome</keyword>
<dbReference type="GO" id="GO:0016491">
    <property type="term" value="F:oxidoreductase activity"/>
    <property type="evidence" value="ECO:0007669"/>
    <property type="project" value="InterPro"/>
</dbReference>
<dbReference type="GO" id="GO:0010181">
    <property type="term" value="F:FMN binding"/>
    <property type="evidence" value="ECO:0007669"/>
    <property type="project" value="InterPro"/>
</dbReference>
<feature type="domain" description="NADH:flavin oxidoreductase/NADH oxidase N-terminal" evidence="1">
    <location>
        <begin position="4"/>
        <end position="80"/>
    </location>
</feature>
<dbReference type="PANTHER" id="PTHR22893">
    <property type="entry name" value="NADH OXIDOREDUCTASE-RELATED"/>
    <property type="match status" value="1"/>
</dbReference>
<dbReference type="Pfam" id="PF00724">
    <property type="entry name" value="Oxidored_FMN"/>
    <property type="match status" value="1"/>
</dbReference>
<evidence type="ECO:0000313" key="2">
    <source>
        <dbReference type="EMBL" id="KAJ7763946.1"/>
    </source>
</evidence>
<dbReference type="Gene3D" id="3.20.20.70">
    <property type="entry name" value="Aldolase class I"/>
    <property type="match status" value="1"/>
</dbReference>
<evidence type="ECO:0000313" key="3">
    <source>
        <dbReference type="Proteomes" id="UP001215280"/>
    </source>
</evidence>
<proteinExistence type="predicted"/>
<comment type="caution">
    <text evidence="2">The sequence shown here is derived from an EMBL/GenBank/DDBJ whole genome shotgun (WGS) entry which is preliminary data.</text>
</comment>
<evidence type="ECO:0000259" key="1">
    <source>
        <dbReference type="Pfam" id="PF00724"/>
    </source>
</evidence>
<dbReference type="InterPro" id="IPR045247">
    <property type="entry name" value="Oye-like"/>
</dbReference>
<sequence>MSALFTPFNLGGVVIPNRIGMSALTRNRSSKSVPNEIMKQYHDQRAAGGAGLIVTEGTLITRQGSEWPDAPGIWNQEQIEG</sequence>
<dbReference type="PANTHER" id="PTHR22893:SF91">
    <property type="entry name" value="NADPH DEHYDROGENASE 2-RELATED"/>
    <property type="match status" value="1"/>
</dbReference>
<gene>
    <name evidence="2" type="ORF">DFH07DRAFT_383883</name>
</gene>
<dbReference type="Proteomes" id="UP001215280">
    <property type="component" value="Unassembled WGS sequence"/>
</dbReference>
<dbReference type="EMBL" id="JARJLG010000039">
    <property type="protein sequence ID" value="KAJ7763946.1"/>
    <property type="molecule type" value="Genomic_DNA"/>
</dbReference>